<protein>
    <submittedName>
        <fullName evidence="1">Uncharacterized protein</fullName>
    </submittedName>
</protein>
<evidence type="ECO:0000313" key="2">
    <source>
        <dbReference type="Proteomes" id="UP000287651"/>
    </source>
</evidence>
<name>A0A426YS35_ENSVE</name>
<gene>
    <name evidence="1" type="ORF">B296_00027634</name>
</gene>
<dbReference type="Proteomes" id="UP000287651">
    <property type="component" value="Unassembled WGS sequence"/>
</dbReference>
<comment type="caution">
    <text evidence="1">The sequence shown here is derived from an EMBL/GenBank/DDBJ whole genome shotgun (WGS) entry which is preliminary data.</text>
</comment>
<organism evidence="1 2">
    <name type="scientific">Ensete ventricosum</name>
    <name type="common">Abyssinian banana</name>
    <name type="synonym">Musa ensete</name>
    <dbReference type="NCBI Taxonomy" id="4639"/>
    <lineage>
        <taxon>Eukaryota</taxon>
        <taxon>Viridiplantae</taxon>
        <taxon>Streptophyta</taxon>
        <taxon>Embryophyta</taxon>
        <taxon>Tracheophyta</taxon>
        <taxon>Spermatophyta</taxon>
        <taxon>Magnoliopsida</taxon>
        <taxon>Liliopsida</taxon>
        <taxon>Zingiberales</taxon>
        <taxon>Musaceae</taxon>
        <taxon>Ensete</taxon>
    </lineage>
</organism>
<sequence length="62" mass="7060">MRYGCNVNEDNASIRRFNLHEETLHSSTIWDLRPMSSIILRGFGLLFFILPATQIDQACCSG</sequence>
<evidence type="ECO:0000313" key="1">
    <source>
        <dbReference type="EMBL" id="RRT54515.1"/>
    </source>
</evidence>
<dbReference type="AlphaFoldDB" id="A0A426YS35"/>
<reference evidence="1 2" key="1">
    <citation type="journal article" date="2014" name="Agronomy (Basel)">
        <title>A Draft Genome Sequence for Ensete ventricosum, the Drought-Tolerant Tree Against Hunger.</title>
        <authorList>
            <person name="Harrison J."/>
            <person name="Moore K.A."/>
            <person name="Paszkiewicz K."/>
            <person name="Jones T."/>
            <person name="Grant M."/>
            <person name="Ambacheew D."/>
            <person name="Muzemil S."/>
            <person name="Studholme D.J."/>
        </authorList>
    </citation>
    <scope>NUCLEOTIDE SEQUENCE [LARGE SCALE GENOMIC DNA]</scope>
</reference>
<accession>A0A426YS35</accession>
<proteinExistence type="predicted"/>
<dbReference type="EMBL" id="AMZH03010567">
    <property type="protein sequence ID" value="RRT54515.1"/>
    <property type="molecule type" value="Genomic_DNA"/>
</dbReference>